<dbReference type="GO" id="GO:0031647">
    <property type="term" value="P:regulation of protein stability"/>
    <property type="evidence" value="ECO:0007669"/>
    <property type="project" value="Ensembl"/>
</dbReference>
<keyword evidence="10" id="KW-0597">Phosphoprotein</keyword>
<evidence type="ECO:0000256" key="13">
    <source>
        <dbReference type="ARBA" id="ARBA00022786"/>
    </source>
</evidence>
<dbReference type="GO" id="GO:0005829">
    <property type="term" value="C:cytosol"/>
    <property type="evidence" value="ECO:0007669"/>
    <property type="project" value="Ensembl"/>
</dbReference>
<dbReference type="GO" id="GO:0002080">
    <property type="term" value="C:acrosomal membrane"/>
    <property type="evidence" value="ECO:0007669"/>
    <property type="project" value="Ensembl"/>
</dbReference>
<dbReference type="Pfam" id="PF00581">
    <property type="entry name" value="Rhodanese"/>
    <property type="match status" value="1"/>
</dbReference>
<dbReference type="GeneTree" id="ENSGT00940000157542"/>
<evidence type="ECO:0000256" key="21">
    <source>
        <dbReference type="ARBA" id="ARBA00063318"/>
    </source>
</evidence>
<dbReference type="FunFam" id="1.20.58.80:FF:000011">
    <property type="entry name" value="Ubiquitin carboxyl-terminal hydrolase 8"/>
    <property type="match status" value="1"/>
</dbReference>
<evidence type="ECO:0000256" key="16">
    <source>
        <dbReference type="ARBA" id="ARBA00022843"/>
    </source>
</evidence>
<gene>
    <name evidence="30" type="primary">USP8</name>
</gene>
<feature type="compositionally biased region" description="Basic and acidic residues" evidence="27">
    <location>
        <begin position="158"/>
        <end position="179"/>
    </location>
</feature>
<keyword evidence="19" id="KW-0539">Nucleus</keyword>
<dbReference type="GO" id="GO:0071108">
    <property type="term" value="P:protein K48-linked deubiquitination"/>
    <property type="evidence" value="ECO:0007669"/>
    <property type="project" value="Ensembl"/>
</dbReference>
<dbReference type="Proteomes" id="UP000694394">
    <property type="component" value="Chromosome 3"/>
</dbReference>
<evidence type="ECO:0000256" key="5">
    <source>
        <dbReference type="ARBA" id="ARBA00004496"/>
    </source>
</evidence>
<dbReference type="AlphaFoldDB" id="A0A8B7X352"/>
<evidence type="ECO:0000256" key="23">
    <source>
        <dbReference type="ARBA" id="ARBA00076185"/>
    </source>
</evidence>
<keyword evidence="17" id="KW-0729">SH3-binding</keyword>
<dbReference type="PROSITE" id="PS50206">
    <property type="entry name" value="RHODANESE_3"/>
    <property type="match status" value="1"/>
</dbReference>
<dbReference type="PROSITE" id="PS50235">
    <property type="entry name" value="USP_3"/>
    <property type="match status" value="1"/>
</dbReference>
<dbReference type="GO" id="GO:0030496">
    <property type="term" value="C:midbody"/>
    <property type="evidence" value="ECO:0007669"/>
    <property type="project" value="Ensembl"/>
</dbReference>
<dbReference type="SUPFAM" id="SSF52821">
    <property type="entry name" value="Rhodanese/Cell cycle control phosphatase"/>
    <property type="match status" value="1"/>
</dbReference>
<evidence type="ECO:0000256" key="7">
    <source>
        <dbReference type="ARBA" id="ARBA00012759"/>
    </source>
</evidence>
<dbReference type="PROSITE" id="PS00973">
    <property type="entry name" value="USP_2"/>
    <property type="match status" value="1"/>
</dbReference>
<dbReference type="EMBL" id="ABDC03004526">
    <property type="status" value="NOT_ANNOTATED_CDS"/>
    <property type="molecule type" value="Genomic_DNA"/>
</dbReference>
<dbReference type="SMART" id="SM00450">
    <property type="entry name" value="RHOD"/>
    <property type="match status" value="1"/>
</dbReference>
<feature type="region of interest" description="Disordered" evidence="27">
    <location>
        <begin position="678"/>
        <end position="722"/>
    </location>
</feature>
<dbReference type="FunFam" id="3.40.250.10:FF:000017">
    <property type="entry name" value="ubiquitin carboxyl-terminal hydrolase 8"/>
    <property type="match status" value="1"/>
</dbReference>
<dbReference type="InterPro" id="IPR028889">
    <property type="entry name" value="USP"/>
</dbReference>
<dbReference type="InterPro" id="IPR036873">
    <property type="entry name" value="Rhodanese-like_dom_sf"/>
</dbReference>
<feature type="compositionally biased region" description="Basic and acidic residues" evidence="27">
    <location>
        <begin position="137"/>
        <end position="146"/>
    </location>
</feature>
<evidence type="ECO:0000256" key="25">
    <source>
        <dbReference type="ARBA" id="ARBA00078426"/>
    </source>
</evidence>
<dbReference type="InterPro" id="IPR001394">
    <property type="entry name" value="Peptidase_C19_UCH"/>
</dbReference>
<keyword evidence="15" id="KW-0788">Thiol protease</keyword>
<feature type="compositionally biased region" description="Basic and acidic residues" evidence="27">
    <location>
        <begin position="603"/>
        <end position="612"/>
    </location>
</feature>
<dbReference type="GO" id="GO:0004843">
    <property type="term" value="F:cysteine-type deubiquitinase activity"/>
    <property type="evidence" value="ECO:0007669"/>
    <property type="project" value="UniProtKB-EC"/>
</dbReference>
<dbReference type="GO" id="GO:0010008">
    <property type="term" value="C:endosome membrane"/>
    <property type="evidence" value="ECO:0007669"/>
    <property type="project" value="UniProtKB-SubCell"/>
</dbReference>
<dbReference type="Pfam" id="PF08969">
    <property type="entry name" value="USP8_dimer"/>
    <property type="match status" value="1"/>
</dbReference>
<dbReference type="SUPFAM" id="SSF140856">
    <property type="entry name" value="USP8 N-terminal domain-like"/>
    <property type="match status" value="1"/>
</dbReference>
<dbReference type="Pfam" id="PF00443">
    <property type="entry name" value="UCH"/>
    <property type="match status" value="1"/>
</dbReference>
<protein>
    <recommendedName>
        <fullName evidence="22">Ubiquitin carboxyl-terminal hydrolase 8</fullName>
        <ecNumber evidence="7">3.4.19.12</ecNumber>
    </recommendedName>
    <alternativeName>
        <fullName evidence="24">Deubiquitinating enzyme 8</fullName>
    </alternativeName>
    <alternativeName>
        <fullName evidence="26">Ubiquitin isopeptidase Y</fullName>
    </alternativeName>
    <alternativeName>
        <fullName evidence="23">Ubiquitin thioesterase 8</fullName>
    </alternativeName>
    <alternativeName>
        <fullName evidence="25">Ubiquitin-specific-processing protease 8</fullName>
    </alternativeName>
</protein>
<evidence type="ECO:0000313" key="31">
    <source>
        <dbReference type="Proteomes" id="UP000694394"/>
    </source>
</evidence>
<evidence type="ECO:0000256" key="27">
    <source>
        <dbReference type="SAM" id="MobiDB-lite"/>
    </source>
</evidence>
<keyword evidence="16" id="KW-0832">Ubl conjugation</keyword>
<keyword evidence="20" id="KW-0131">Cell cycle</keyword>
<dbReference type="GO" id="GO:0007265">
    <property type="term" value="P:Ras protein signal transduction"/>
    <property type="evidence" value="ECO:0007669"/>
    <property type="project" value="Ensembl"/>
</dbReference>
<sequence>MPAVASVPKELYLSSSLKDLNKKTEVKPEKTSTKNYVHSALKIFKTAEECRLDRDEEKAYVLYMKYVTVYNLIKKRPDFKQQQDYFHSILGPANIKKAIEEAERLSESLKLRYEEAEVRKKLEEKDRQEEEQLQQQKRQETGREDGGTSAKGSLENVLDSKDKTQKIDGEKTEKNETKEKGAITAKQLYTMMMDKNVSLIIMDARRMKDYQDSCILQSLSVPEEAISPGVTASWIEANLPDDSKVTWKKRGNVDYVVLLDWFSSVKDLQLGTTLRSLKDALFKWESKTVLRNEPLVLEGGYENWLLCYPQYTTNAKVTLPPRGKNEEVSISLDFTYPSLEESVHSKPAAQMPPLPIEVDENIELINDQDERMGPLKISAPAEPIAASKSNVLPIIQPVPIIKNVPQIDRTKKPAVKLPDDQRVKSESTDHEQQSPQNGKVVPDRSTKPLVPSSTVMLTDEEKARIHAETVLLMEKNKQEKELRERQQEEQKEKLRKEEQEQQARKKQEAEENEIAEKAQKAKEEMEKKEGDQAKKEDKETSAKRGKEITGVKRQSKSEHETSDAKKSVDDRGKRCPTPEVQKRSTGDVPHTSGTGDSSAGKPKIKDQPESKILKMGTFRDNTEDTKRNKSQREPLTRARSEEMGRIVPGLPSGWAKFLDPITGTFRYYHSPTNTVHMYPPEMAPSSAPPSTPPTHKAKPQIPAERDREPSKLKRSYSSPDITQAIQEEEKRKATVTPTVNRENKPTCYPKAEISRLSASQIRNLNPVFGGSGPALTGLRNLGNTCYMNSILQCLCNAPHLADYFNRNCYQDDINRSNLLGHKGEVAEEFGIIMKALWTGQYRYISPKDFKITIGKINDQFAGYSQQDSQELLLFLMDGLHEDLNKADNRKRHKEENNDHLDDFKAAEHAWQKHKQLNESIIVALFQGQFKSTVQCLTCHKKSRTFEAFMYLSLPLASTSKCSLQDCLRLFSKEEKLTDNNRFYCSHCKARRDSLKKIEIWKLPPVLLVHLKRFSYDGRWKQKLQTSVDFPLENLDLSQYVIGPKNNLKKYNLFSVSNHYGGLDGGHYTAYCKNAARQRWFKFDDHEVSDISVSSVKSSAAYILFYTSLGPRATDVAT</sequence>
<evidence type="ECO:0000256" key="18">
    <source>
        <dbReference type="ARBA" id="ARBA00023136"/>
    </source>
</evidence>
<dbReference type="EMBL" id="ABDC03004525">
    <property type="status" value="NOT_ANNOTATED_CDS"/>
    <property type="molecule type" value="Genomic_DNA"/>
</dbReference>
<dbReference type="InterPro" id="IPR050185">
    <property type="entry name" value="Ub_carboxyl-term_hydrolase"/>
</dbReference>
<dbReference type="GO" id="GO:0000281">
    <property type="term" value="P:mitotic cytokinesis"/>
    <property type="evidence" value="ECO:0007669"/>
    <property type="project" value="Ensembl"/>
</dbReference>
<reference evidence="30" key="2">
    <citation type="submission" date="2025-08" db="UniProtKB">
        <authorList>
            <consortium name="Ensembl"/>
        </authorList>
    </citation>
    <scope>IDENTIFICATION</scope>
</reference>
<keyword evidence="14" id="KW-0378">Hydrolase</keyword>
<dbReference type="RefSeq" id="XP_020141515.1">
    <property type="nucleotide sequence ID" value="XM_020285926.1"/>
</dbReference>
<evidence type="ECO:0000256" key="3">
    <source>
        <dbReference type="ARBA" id="ARBA00004202"/>
    </source>
</evidence>
<evidence type="ECO:0000256" key="12">
    <source>
        <dbReference type="ARBA" id="ARBA00022753"/>
    </source>
</evidence>
<dbReference type="CDD" id="cd02674">
    <property type="entry name" value="Peptidase_C19R"/>
    <property type="match status" value="1"/>
</dbReference>
<dbReference type="Gene3D" id="3.40.250.10">
    <property type="entry name" value="Rhodanese-like domain"/>
    <property type="match status" value="1"/>
</dbReference>
<dbReference type="GO" id="GO:1905908">
    <property type="term" value="P:positive regulation of amyloid fibril formation"/>
    <property type="evidence" value="ECO:0007669"/>
    <property type="project" value="Ensembl"/>
</dbReference>
<evidence type="ECO:0000256" key="20">
    <source>
        <dbReference type="ARBA" id="ARBA00023306"/>
    </source>
</evidence>
<evidence type="ECO:0000256" key="14">
    <source>
        <dbReference type="ARBA" id="ARBA00022801"/>
    </source>
</evidence>
<dbReference type="GO" id="GO:1905166">
    <property type="term" value="P:negative regulation of lysosomal protein catabolic process"/>
    <property type="evidence" value="ECO:0007669"/>
    <property type="project" value="Ensembl"/>
</dbReference>
<evidence type="ECO:0000256" key="22">
    <source>
        <dbReference type="ARBA" id="ARBA00070641"/>
    </source>
</evidence>
<dbReference type="GO" id="GO:1990380">
    <property type="term" value="F:K48-linked deubiquitinase activity"/>
    <property type="evidence" value="ECO:0007669"/>
    <property type="project" value="Ensembl"/>
</dbReference>
<dbReference type="InterPro" id="IPR015063">
    <property type="entry name" value="USP8_dimer"/>
</dbReference>
<evidence type="ECO:0000259" key="29">
    <source>
        <dbReference type="PROSITE" id="PS50235"/>
    </source>
</evidence>
<dbReference type="CTD" id="9101"/>
<evidence type="ECO:0000256" key="4">
    <source>
        <dbReference type="ARBA" id="ARBA00004481"/>
    </source>
</evidence>
<dbReference type="GO" id="GO:0061578">
    <property type="term" value="F:K63-linked deubiquitinase activity"/>
    <property type="evidence" value="ECO:0007669"/>
    <property type="project" value="Ensembl"/>
</dbReference>
<evidence type="ECO:0000256" key="17">
    <source>
        <dbReference type="ARBA" id="ARBA00023036"/>
    </source>
</evidence>
<dbReference type="Pfam" id="PF20625">
    <property type="entry name" value="WW_USP8"/>
    <property type="match status" value="1"/>
</dbReference>
<dbReference type="InterPro" id="IPR018200">
    <property type="entry name" value="USP_CS"/>
</dbReference>
<evidence type="ECO:0000259" key="28">
    <source>
        <dbReference type="PROSITE" id="PS50206"/>
    </source>
</evidence>
<evidence type="ECO:0000256" key="26">
    <source>
        <dbReference type="ARBA" id="ARBA00082456"/>
    </source>
</evidence>
<evidence type="ECO:0000256" key="1">
    <source>
        <dbReference type="ARBA" id="ARBA00000707"/>
    </source>
</evidence>
<name>A0A8B7X352_MICMU</name>
<evidence type="ECO:0000256" key="10">
    <source>
        <dbReference type="ARBA" id="ARBA00022553"/>
    </source>
</evidence>
<evidence type="ECO:0000256" key="2">
    <source>
        <dbReference type="ARBA" id="ARBA00004123"/>
    </source>
</evidence>
<comment type="similarity">
    <text evidence="6">Belongs to the peptidase C19 family.</text>
</comment>
<dbReference type="PANTHER" id="PTHR21646:SF27">
    <property type="entry name" value="UBIQUITIN CARBOXYL-TERMINAL HYDROLASE 8"/>
    <property type="match status" value="1"/>
</dbReference>
<evidence type="ECO:0000256" key="24">
    <source>
        <dbReference type="ARBA" id="ARBA00077311"/>
    </source>
</evidence>
<reference evidence="30" key="3">
    <citation type="submission" date="2025-09" db="UniProtKB">
        <authorList>
            <consortium name="Ensembl"/>
        </authorList>
    </citation>
    <scope>IDENTIFICATION</scope>
</reference>
<comment type="subunit">
    <text evidence="21">Forms a ternary complex with RNF128 and OTUB1. Interacts (via C-terminal UCH catalytic domain) with OTUB1 isoform 1. Interacts with STAM2 (via SH3 domain). Interacts with DNAJB3, EGFR, EPS15, RASGRF1, RNF41, YWHAE, YWHAG and YWHAZ. Interacts with NBR1, RASGRF1, RNF41 and IST1. Associates with the ESCRT-0 complex and with microtubules. Interacts with BIRC6/bruce and KIF23/MKLP1.</text>
</comment>
<keyword evidence="31" id="KW-1185">Reference proteome</keyword>
<evidence type="ECO:0000256" key="6">
    <source>
        <dbReference type="ARBA" id="ARBA00009085"/>
    </source>
</evidence>
<dbReference type="GO" id="GO:0090263">
    <property type="term" value="P:positive regulation of canonical Wnt signaling pathway"/>
    <property type="evidence" value="ECO:0007669"/>
    <property type="project" value="Ensembl"/>
</dbReference>
<comment type="catalytic activity">
    <reaction evidence="1">
        <text>Thiol-dependent hydrolysis of ester, thioester, amide, peptide and isopeptide bonds formed by the C-terminal Gly of ubiquitin (a 76-residue protein attached to proteins as an intracellular targeting signal).</text>
        <dbReference type="EC" id="3.4.19.12"/>
    </reaction>
</comment>
<feature type="compositionally biased region" description="Basic and acidic residues" evidence="27">
    <location>
        <begin position="121"/>
        <end position="130"/>
    </location>
</feature>
<dbReference type="GO" id="GO:0007032">
    <property type="term" value="P:endosome organization"/>
    <property type="evidence" value="ECO:0007669"/>
    <property type="project" value="Ensembl"/>
</dbReference>
<keyword evidence="9" id="KW-0963">Cytoplasm</keyword>
<evidence type="ECO:0000256" key="9">
    <source>
        <dbReference type="ARBA" id="ARBA00022490"/>
    </source>
</evidence>
<dbReference type="PANTHER" id="PTHR21646">
    <property type="entry name" value="UBIQUITIN CARBOXYL-TERMINAL HYDROLASE"/>
    <property type="match status" value="1"/>
</dbReference>
<dbReference type="InterPro" id="IPR038765">
    <property type="entry name" value="Papain-like_cys_pep_sf"/>
</dbReference>
<dbReference type="GO" id="GO:0005634">
    <property type="term" value="C:nucleus"/>
    <property type="evidence" value="ECO:0007669"/>
    <property type="project" value="UniProtKB-SubCell"/>
</dbReference>
<dbReference type="GO" id="GO:0005886">
    <property type="term" value="C:plasma membrane"/>
    <property type="evidence" value="ECO:0007669"/>
    <property type="project" value="UniProtKB-SubCell"/>
</dbReference>
<evidence type="ECO:0000256" key="11">
    <source>
        <dbReference type="ARBA" id="ARBA00022670"/>
    </source>
</evidence>
<feature type="compositionally biased region" description="Basic and acidic residues" evidence="27">
    <location>
        <begin position="417"/>
        <end position="432"/>
    </location>
</feature>
<feature type="compositionally biased region" description="Basic and acidic residues" evidence="27">
    <location>
        <begin position="620"/>
        <end position="644"/>
    </location>
</feature>
<dbReference type="FunFam" id="3.90.70.10:FF:000025">
    <property type="entry name" value="Putative ubiquitin carboxyl-terminal hydrolase 8"/>
    <property type="match status" value="1"/>
</dbReference>
<keyword evidence="8" id="KW-1003">Cell membrane</keyword>
<evidence type="ECO:0000256" key="19">
    <source>
        <dbReference type="ARBA" id="ARBA00023242"/>
    </source>
</evidence>
<feature type="domain" description="USP" evidence="29">
    <location>
        <begin position="776"/>
        <end position="1108"/>
    </location>
</feature>
<dbReference type="InterPro" id="IPR048498">
    <property type="entry name" value="WW_USP8"/>
</dbReference>
<dbReference type="GO" id="GO:0006508">
    <property type="term" value="P:proteolysis"/>
    <property type="evidence" value="ECO:0007669"/>
    <property type="project" value="UniProtKB-KW"/>
</dbReference>
<accession>A0A8B7X352</accession>
<evidence type="ECO:0000256" key="8">
    <source>
        <dbReference type="ARBA" id="ARBA00022475"/>
    </source>
</evidence>
<dbReference type="InterPro" id="IPR001763">
    <property type="entry name" value="Rhodanese-like_dom"/>
</dbReference>
<evidence type="ECO:0000256" key="15">
    <source>
        <dbReference type="ARBA" id="ARBA00022807"/>
    </source>
</evidence>
<evidence type="ECO:0000313" key="30">
    <source>
        <dbReference type="Ensembl" id="ENSMICP00000043525.1"/>
    </source>
</evidence>
<feature type="region of interest" description="Disordered" evidence="27">
    <location>
        <begin position="411"/>
        <end position="461"/>
    </location>
</feature>
<dbReference type="GO" id="GO:0017124">
    <property type="term" value="F:SH3 domain binding"/>
    <property type="evidence" value="ECO:0007669"/>
    <property type="project" value="UniProtKB-KW"/>
</dbReference>
<dbReference type="Ensembl" id="ENSMICT00000066832.1">
    <property type="protein sequence ID" value="ENSMICP00000043525.1"/>
    <property type="gene ID" value="ENSMICG00000005859.3"/>
</dbReference>
<dbReference type="OrthoDB" id="292964at2759"/>
<dbReference type="PROSITE" id="PS00972">
    <property type="entry name" value="USP_1"/>
    <property type="match status" value="1"/>
</dbReference>
<feature type="domain" description="Rhodanese" evidence="28">
    <location>
        <begin position="195"/>
        <end position="313"/>
    </location>
</feature>
<keyword evidence="13" id="KW-0833">Ubl conjugation pathway</keyword>
<keyword evidence="12" id="KW-0967">Endosome</keyword>
<dbReference type="Gene3D" id="1.20.58.80">
    <property type="entry name" value="Phosphotransferase system, lactose/cellobiose-type IIA subunit"/>
    <property type="match status" value="1"/>
</dbReference>
<keyword evidence="18" id="KW-0472">Membrane</keyword>
<dbReference type="GO" id="GO:0005769">
    <property type="term" value="C:early endosome"/>
    <property type="evidence" value="ECO:0007669"/>
    <property type="project" value="Ensembl"/>
</dbReference>
<dbReference type="GO" id="GO:0070536">
    <property type="term" value="P:protein K63-linked deubiquitination"/>
    <property type="evidence" value="ECO:0007669"/>
    <property type="project" value="Ensembl"/>
</dbReference>
<dbReference type="EC" id="3.4.19.12" evidence="7"/>
<organism evidence="30 31">
    <name type="scientific">Microcebus murinus</name>
    <name type="common">Gray mouse lemur</name>
    <name type="synonym">Lemur murinus</name>
    <dbReference type="NCBI Taxonomy" id="30608"/>
    <lineage>
        <taxon>Eukaryota</taxon>
        <taxon>Metazoa</taxon>
        <taxon>Chordata</taxon>
        <taxon>Craniata</taxon>
        <taxon>Vertebrata</taxon>
        <taxon>Euteleostomi</taxon>
        <taxon>Mammalia</taxon>
        <taxon>Eutheria</taxon>
        <taxon>Euarchontoglires</taxon>
        <taxon>Primates</taxon>
        <taxon>Strepsirrhini</taxon>
        <taxon>Lemuriformes</taxon>
        <taxon>Cheirogaleidae</taxon>
        <taxon>Microcebus</taxon>
    </lineage>
</organism>
<feature type="region of interest" description="Disordered" evidence="27">
    <location>
        <begin position="121"/>
        <end position="179"/>
    </location>
</feature>
<keyword evidence="11" id="KW-0645">Protease</keyword>
<feature type="region of interest" description="Disordered" evidence="27">
    <location>
        <begin position="476"/>
        <end position="647"/>
    </location>
</feature>
<comment type="subcellular location">
    <subcellularLocation>
        <location evidence="3">Cell membrane</location>
        <topology evidence="3">Peripheral membrane protein</topology>
    </subcellularLocation>
    <subcellularLocation>
        <location evidence="5">Cytoplasm</location>
    </subcellularLocation>
    <subcellularLocation>
        <location evidence="4">Endosome membrane</location>
        <topology evidence="4">Peripheral membrane protein</topology>
    </subcellularLocation>
    <subcellularLocation>
        <location evidence="2">Nucleus</location>
    </subcellularLocation>
</comment>
<feature type="compositionally biased region" description="Basic and acidic residues" evidence="27">
    <location>
        <begin position="476"/>
        <end position="573"/>
    </location>
</feature>
<dbReference type="Gene3D" id="3.90.70.10">
    <property type="entry name" value="Cysteine proteinases"/>
    <property type="match status" value="1"/>
</dbReference>
<reference evidence="30" key="1">
    <citation type="submission" date="2016-12" db="EMBL/GenBank/DDBJ databases">
        <title>Mouse lemur reference genome and diversity panel.</title>
        <authorList>
            <person name="Harris R."/>
            <person name="Larsen P."/>
            <person name="Liu Y."/>
            <person name="Hughes D.S."/>
            <person name="Murali S."/>
            <person name="Raveendran M."/>
            <person name="Korchina V."/>
            <person name="Wang M."/>
            <person name="Jhangiani S."/>
            <person name="Bandaranaike D."/>
            <person name="Bellair M."/>
            <person name="Blankenburg K."/>
            <person name="Chao H."/>
            <person name="Dahdouli M."/>
            <person name="Dinh H."/>
            <person name="Doddapaneni H."/>
            <person name="English A."/>
            <person name="Firestine M."/>
            <person name="Gnanaolivu R."/>
            <person name="Gross S."/>
            <person name="Hernandez B."/>
            <person name="Javaid M."/>
            <person name="Jayaseelan J."/>
            <person name="Jones J."/>
            <person name="Khan Z."/>
            <person name="Kovar C."/>
            <person name="Kurapati P."/>
            <person name="Le B."/>
            <person name="Lee S."/>
            <person name="Li M."/>
            <person name="Mathew T."/>
            <person name="Narasimhan A."/>
            <person name="Ngo D."/>
            <person name="Nguyen L."/>
            <person name="Okwuonu G."/>
            <person name="Ongeri F."/>
            <person name="Osuji N."/>
            <person name="Pu L.-L."/>
            <person name="Puazo M."/>
            <person name="Quiroz J."/>
            <person name="Raj R."/>
            <person name="Rajbhandari K."/>
            <person name="Reid J.G."/>
            <person name="Santibanez J."/>
            <person name="Sexton D."/>
            <person name="Skinner E."/>
            <person name="Vee V."/>
            <person name="Weissenberger G."/>
            <person name="Wu Y."/>
            <person name="Xin Y."/>
            <person name="Han Y."/>
            <person name="Campbell C."/>
            <person name="Brown A."/>
            <person name="Sullivan B."/>
            <person name="Shelton J."/>
            <person name="Brown S."/>
            <person name="Dudchenko O."/>
            <person name="Machol I."/>
            <person name="Durand N."/>
            <person name="Shamim M."/>
            <person name="Lieberman A."/>
            <person name="Muzny D.M."/>
            <person name="Richards S."/>
            <person name="Yoder A."/>
            <person name="Worley K.C."/>
            <person name="Rogers J."/>
            <person name="Gibbs R.A."/>
        </authorList>
    </citation>
    <scope>NUCLEOTIDE SEQUENCE [LARGE SCALE GENOMIC DNA]</scope>
</reference>
<dbReference type="GO" id="GO:0032880">
    <property type="term" value="P:regulation of protein localization"/>
    <property type="evidence" value="ECO:0007669"/>
    <property type="project" value="Ensembl"/>
</dbReference>
<dbReference type="SUPFAM" id="SSF54001">
    <property type="entry name" value="Cysteine proteinases"/>
    <property type="match status" value="1"/>
</dbReference>
<proteinExistence type="inferred from homology"/>